<evidence type="ECO:0000313" key="1">
    <source>
        <dbReference type="EMBL" id="AKV01490.1"/>
    </source>
</evidence>
<dbReference type="STRING" id="1391654.AKJ09_08153"/>
<reference evidence="1 2" key="1">
    <citation type="submission" date="2015-08" db="EMBL/GenBank/DDBJ databases">
        <authorList>
            <person name="Babu N.S."/>
            <person name="Beckwith C.J."/>
            <person name="Beseler K.G."/>
            <person name="Brison A."/>
            <person name="Carone J.V."/>
            <person name="Caskin T.P."/>
            <person name="Diamond M."/>
            <person name="Durham M.E."/>
            <person name="Foxe J.M."/>
            <person name="Go M."/>
            <person name="Henderson B.A."/>
            <person name="Jones I.B."/>
            <person name="McGettigan J.A."/>
            <person name="Micheletti S.J."/>
            <person name="Nasrallah M.E."/>
            <person name="Ortiz D."/>
            <person name="Piller C.R."/>
            <person name="Privatt S.R."/>
            <person name="Schneider S.L."/>
            <person name="Sharp S."/>
            <person name="Smith T.C."/>
            <person name="Stanton J.D."/>
            <person name="Ullery H.E."/>
            <person name="Wilson R.J."/>
            <person name="Serrano M.G."/>
            <person name="Buck G."/>
            <person name="Lee V."/>
            <person name="Wang Y."/>
            <person name="Carvalho R."/>
            <person name="Voegtly L."/>
            <person name="Shi R."/>
            <person name="Duckworth R."/>
            <person name="Johnson A."/>
            <person name="Loviza R."/>
            <person name="Walstead R."/>
            <person name="Shah Z."/>
            <person name="Kiflezghi M."/>
            <person name="Wade K."/>
            <person name="Ball S.L."/>
            <person name="Bradley K.W."/>
            <person name="Asai D.J."/>
            <person name="Bowman C.A."/>
            <person name="Russell D.A."/>
            <person name="Pope W.H."/>
            <person name="Jacobs-Sera D."/>
            <person name="Hendrix R.W."/>
            <person name="Hatfull G.F."/>
        </authorList>
    </citation>
    <scope>NUCLEOTIDE SEQUENCE [LARGE SCALE GENOMIC DNA]</scope>
    <source>
        <strain evidence="1 2">DSM 27648</strain>
    </source>
</reference>
<keyword evidence="2" id="KW-1185">Reference proteome</keyword>
<protein>
    <submittedName>
        <fullName evidence="1">Uncharacterized protein</fullName>
    </submittedName>
</protein>
<dbReference type="KEGG" id="llu:AKJ09_08153"/>
<sequence>MLDHARSGEISLVHEETSFTRTSSGARFSSAILRFLAEEPLFSVFP</sequence>
<dbReference type="EMBL" id="CP012333">
    <property type="protein sequence ID" value="AKV01490.1"/>
    <property type="molecule type" value="Genomic_DNA"/>
</dbReference>
<name>A0A0K1Q7V3_9BACT</name>
<dbReference type="Proteomes" id="UP000064967">
    <property type="component" value="Chromosome"/>
</dbReference>
<dbReference type="AlphaFoldDB" id="A0A0K1Q7V3"/>
<evidence type="ECO:0000313" key="2">
    <source>
        <dbReference type="Proteomes" id="UP000064967"/>
    </source>
</evidence>
<gene>
    <name evidence="1" type="ORF">AKJ09_08153</name>
</gene>
<proteinExistence type="predicted"/>
<organism evidence="1 2">
    <name type="scientific">Labilithrix luteola</name>
    <dbReference type="NCBI Taxonomy" id="1391654"/>
    <lineage>
        <taxon>Bacteria</taxon>
        <taxon>Pseudomonadati</taxon>
        <taxon>Myxococcota</taxon>
        <taxon>Polyangia</taxon>
        <taxon>Polyangiales</taxon>
        <taxon>Labilitrichaceae</taxon>
        <taxon>Labilithrix</taxon>
    </lineage>
</organism>
<accession>A0A0K1Q7V3</accession>